<name>A0ABV6MAF8_9ACTN</name>
<proteinExistence type="predicted"/>
<keyword evidence="3" id="KW-1185">Reference proteome</keyword>
<dbReference type="RefSeq" id="WP_377256186.1">
    <property type="nucleotide sequence ID" value="NZ_JBHLUH010000060.1"/>
</dbReference>
<gene>
    <name evidence="2" type="ORF">ACFFIA_28350</name>
</gene>
<accession>A0ABV6MAF8</accession>
<dbReference type="InterPro" id="IPR032710">
    <property type="entry name" value="NTF2-like_dom_sf"/>
</dbReference>
<evidence type="ECO:0000259" key="1">
    <source>
        <dbReference type="Pfam" id="PF12680"/>
    </source>
</evidence>
<evidence type="ECO:0000313" key="3">
    <source>
        <dbReference type="Proteomes" id="UP001589867"/>
    </source>
</evidence>
<protein>
    <submittedName>
        <fullName evidence="2">Nuclear transport factor 2 family protein</fullName>
    </submittedName>
</protein>
<evidence type="ECO:0000313" key="2">
    <source>
        <dbReference type="EMBL" id="MFC0531564.1"/>
    </source>
</evidence>
<dbReference type="SUPFAM" id="SSF54427">
    <property type="entry name" value="NTF2-like"/>
    <property type="match status" value="1"/>
</dbReference>
<reference evidence="2 3" key="1">
    <citation type="submission" date="2024-09" db="EMBL/GenBank/DDBJ databases">
        <authorList>
            <person name="Sun Q."/>
            <person name="Mori K."/>
        </authorList>
    </citation>
    <scope>NUCLEOTIDE SEQUENCE [LARGE SCALE GENOMIC DNA]</scope>
    <source>
        <strain evidence="2 3">TBRC 3947</strain>
    </source>
</reference>
<dbReference type="InterPro" id="IPR037401">
    <property type="entry name" value="SnoaL-like"/>
</dbReference>
<dbReference type="Pfam" id="PF12680">
    <property type="entry name" value="SnoaL_2"/>
    <property type="match status" value="1"/>
</dbReference>
<feature type="domain" description="SnoaL-like" evidence="1">
    <location>
        <begin position="16"/>
        <end position="121"/>
    </location>
</feature>
<organism evidence="2 3">
    <name type="scientific">Phytohabitans kaempferiae</name>
    <dbReference type="NCBI Taxonomy" id="1620943"/>
    <lineage>
        <taxon>Bacteria</taxon>
        <taxon>Bacillati</taxon>
        <taxon>Actinomycetota</taxon>
        <taxon>Actinomycetes</taxon>
        <taxon>Micromonosporales</taxon>
        <taxon>Micromonosporaceae</taxon>
    </lineage>
</organism>
<dbReference type="Gene3D" id="3.10.450.50">
    <property type="match status" value="1"/>
</dbReference>
<dbReference type="EMBL" id="JBHLUH010000060">
    <property type="protein sequence ID" value="MFC0531564.1"/>
    <property type="molecule type" value="Genomic_DNA"/>
</dbReference>
<dbReference type="Proteomes" id="UP001589867">
    <property type="component" value="Unassembled WGS sequence"/>
</dbReference>
<comment type="caution">
    <text evidence="2">The sequence shown here is derived from an EMBL/GenBank/DDBJ whole genome shotgun (WGS) entry which is preliminary data.</text>
</comment>
<sequence length="138" mass="15098">MNADRPTTPTEIFRSALASLRSGDVTGWVDLCAEDVVFEFPYAPAGRPQRLEGKKAVASYLSVLPGSIEVTKEPQVTVHQTVDPNKAIIEMQIEGRVTATGAPYDQSYVVVLTVADGLITLYRDYWNPLVVIDMEPSA</sequence>